<gene>
    <name evidence="3" type="ORF">HALO32_02745</name>
</gene>
<dbReference type="AlphaFoldDB" id="A0A5K1IBA1"/>
<dbReference type="Pfam" id="PF19489">
    <property type="entry name" value="SLT_4"/>
    <property type="match status" value="1"/>
</dbReference>
<dbReference type="InterPro" id="IPR023346">
    <property type="entry name" value="Lysozyme-like_dom_sf"/>
</dbReference>
<evidence type="ECO:0000313" key="4">
    <source>
        <dbReference type="Proteomes" id="UP000326725"/>
    </source>
</evidence>
<dbReference type="Proteomes" id="UP000326725">
    <property type="component" value="Unassembled WGS sequence"/>
</dbReference>
<protein>
    <recommendedName>
        <fullName evidence="2">Transglycosylase SLT domain-containing protein</fullName>
    </recommendedName>
</protein>
<proteinExistence type="predicted"/>
<dbReference type="EMBL" id="CABVOU010000039">
    <property type="protein sequence ID" value="VVZ96642.1"/>
    <property type="molecule type" value="Genomic_DNA"/>
</dbReference>
<reference evidence="3 4" key="1">
    <citation type="submission" date="2019-09" db="EMBL/GenBank/DDBJ databases">
        <authorList>
            <person name="Criscuolo A."/>
        </authorList>
    </citation>
    <scope>NUCLEOTIDE SEQUENCE [LARGE SCALE GENOMIC DNA]</scope>
    <source>
        <strain evidence="4">3(2)</strain>
    </source>
</reference>
<dbReference type="Gene3D" id="1.10.530.10">
    <property type="match status" value="1"/>
</dbReference>
<feature type="signal peptide" evidence="1">
    <location>
        <begin position="1"/>
        <end position="35"/>
    </location>
</feature>
<organism evidence="3 4">
    <name type="scientific">Halomonas lysinitropha</name>
    <dbReference type="NCBI Taxonomy" id="2607506"/>
    <lineage>
        <taxon>Bacteria</taxon>
        <taxon>Pseudomonadati</taxon>
        <taxon>Pseudomonadota</taxon>
        <taxon>Gammaproteobacteria</taxon>
        <taxon>Oceanospirillales</taxon>
        <taxon>Halomonadaceae</taxon>
        <taxon>Halomonas</taxon>
    </lineage>
</organism>
<name>A0A5K1IBA1_9GAMM</name>
<dbReference type="RefSeq" id="WP_225810002.1">
    <property type="nucleotide sequence ID" value="NZ_CABVOU010000039.1"/>
</dbReference>
<dbReference type="SUPFAM" id="SSF53955">
    <property type="entry name" value="Lysozyme-like"/>
    <property type="match status" value="1"/>
</dbReference>
<evidence type="ECO:0000259" key="2">
    <source>
        <dbReference type="Pfam" id="PF19489"/>
    </source>
</evidence>
<sequence>MTSTDTVNRTSPFGVALRLLSALAFLLLLSGCAMLAPAPPETPSNICEIFREQPDWYDYARDSQERWGTPIATQMAFIQRESSFRSHVKPPRDKLLGFIPWTRPSSAYGYAQAQDPVWGEYQDEAGRLFARRSHMKHATDFIGWYNARTRRMTGVSLHNPEHLYLAYHEGQGGYRRGSWRGKPAVRRTARQVAATASRYRQQLAACEAEFRCDGPLEIWPFCR</sequence>
<dbReference type="InterPro" id="IPR045795">
    <property type="entry name" value="SLT_4"/>
</dbReference>
<evidence type="ECO:0000256" key="1">
    <source>
        <dbReference type="SAM" id="SignalP"/>
    </source>
</evidence>
<accession>A0A5K1IBA1</accession>
<keyword evidence="4" id="KW-1185">Reference proteome</keyword>
<evidence type="ECO:0000313" key="3">
    <source>
        <dbReference type="EMBL" id="VVZ96642.1"/>
    </source>
</evidence>
<feature type="domain" description="Transglycosylase SLT" evidence="2">
    <location>
        <begin position="22"/>
        <end position="206"/>
    </location>
</feature>
<keyword evidence="1" id="KW-0732">Signal</keyword>
<feature type="chain" id="PRO_5023899409" description="Transglycosylase SLT domain-containing protein" evidence="1">
    <location>
        <begin position="36"/>
        <end position="223"/>
    </location>
</feature>